<reference evidence="1 2" key="1">
    <citation type="submission" date="2007-01" db="EMBL/GenBank/DDBJ databases">
        <authorList>
            <person name="Haygood M."/>
            <person name="Podell S."/>
            <person name="Anderson C."/>
            <person name="Hopkinson B."/>
            <person name="Roe K."/>
            <person name="Barbeau K."/>
            <person name="Gaasterland T."/>
            <person name="Ferriera S."/>
            <person name="Johnson J."/>
            <person name="Kravitz S."/>
            <person name="Beeson K."/>
            <person name="Sutton G."/>
            <person name="Rogers Y.-H."/>
            <person name="Friedman R."/>
            <person name="Frazier M."/>
            <person name="Venter J.C."/>
        </authorList>
    </citation>
    <scope>NUCLEOTIDE SEQUENCE [LARGE SCALE GENOMIC DNA]</scope>
    <source>
        <strain evidence="1 2">ATCC 23134</strain>
    </source>
</reference>
<dbReference type="eggNOG" id="ENOG502ZN99">
    <property type="taxonomic scope" value="Bacteria"/>
</dbReference>
<name>A1ZPQ3_MICM2</name>
<keyword evidence="2" id="KW-1185">Reference proteome</keyword>
<evidence type="ECO:0000313" key="1">
    <source>
        <dbReference type="EMBL" id="EAY27558.1"/>
    </source>
</evidence>
<organism evidence="1 2">
    <name type="scientific">Microscilla marina ATCC 23134</name>
    <dbReference type="NCBI Taxonomy" id="313606"/>
    <lineage>
        <taxon>Bacteria</taxon>
        <taxon>Pseudomonadati</taxon>
        <taxon>Bacteroidota</taxon>
        <taxon>Cytophagia</taxon>
        <taxon>Cytophagales</taxon>
        <taxon>Microscillaceae</taxon>
        <taxon>Microscilla</taxon>
    </lineage>
</organism>
<gene>
    <name evidence="1" type="ORF">M23134_02805</name>
</gene>
<dbReference type="Proteomes" id="UP000004095">
    <property type="component" value="Unassembled WGS sequence"/>
</dbReference>
<evidence type="ECO:0000313" key="2">
    <source>
        <dbReference type="Proteomes" id="UP000004095"/>
    </source>
</evidence>
<accession>A1ZPQ3</accession>
<sequence length="142" mass="16479">MLESLFSSETYNISFYKQSPAVLSVDWQEGSKWLNNQGFRESAERATAFVEQRQPKYLLINARKLNFIIVPELQEWYQKNIIPKYVKAGLEKIGVVLTGEFVADLAIKQVFSEKITLKNMQIKYFTSSDEVPEWFNVSLVKS</sequence>
<dbReference type="EMBL" id="AAWS01000022">
    <property type="protein sequence ID" value="EAY27558.1"/>
    <property type="molecule type" value="Genomic_DNA"/>
</dbReference>
<dbReference type="AlphaFoldDB" id="A1ZPQ3"/>
<comment type="caution">
    <text evidence="1">The sequence shown here is derived from an EMBL/GenBank/DDBJ whole genome shotgun (WGS) entry which is preliminary data.</text>
</comment>
<proteinExistence type="predicted"/>
<protein>
    <submittedName>
        <fullName evidence="1">Uncharacterized protein</fullName>
    </submittedName>
</protein>